<keyword evidence="3" id="KW-0963">Cytoplasm</keyword>
<feature type="domain" description="Dynein heavy chain 3 AAA+ lid" evidence="16">
    <location>
        <begin position="613"/>
        <end position="694"/>
    </location>
</feature>
<proteinExistence type="inferred from homology"/>
<dbReference type="EMBL" id="QUTI01028801">
    <property type="protein sequence ID" value="RLO04474.1"/>
    <property type="molecule type" value="Genomic_DNA"/>
</dbReference>
<evidence type="ECO:0008006" key="19">
    <source>
        <dbReference type="Google" id="ProtNLM"/>
    </source>
</evidence>
<comment type="subcellular location">
    <subcellularLocation>
        <location evidence="1">Cytoplasm</location>
        <location evidence="1">Cytoskeleton</location>
        <location evidence="1">Cilium axoneme</location>
    </subcellularLocation>
</comment>
<dbReference type="GO" id="GO:0007018">
    <property type="term" value="P:microtubule-based movement"/>
    <property type="evidence" value="ECO:0007669"/>
    <property type="project" value="InterPro"/>
</dbReference>
<dbReference type="InterPro" id="IPR027417">
    <property type="entry name" value="P-loop_NTPase"/>
</dbReference>
<comment type="similarity">
    <text evidence="2">Belongs to the dynein heavy chain family.</text>
</comment>
<evidence type="ECO:0000256" key="12">
    <source>
        <dbReference type="ARBA" id="ARBA00023273"/>
    </source>
</evidence>
<feature type="domain" description="Dynein heavy chain hydrolytic ATP-binding dynein motor region" evidence="13">
    <location>
        <begin position="2"/>
        <end position="94"/>
    </location>
</feature>
<dbReference type="GO" id="GO:0005524">
    <property type="term" value="F:ATP binding"/>
    <property type="evidence" value="ECO:0007669"/>
    <property type="project" value="UniProtKB-KW"/>
</dbReference>
<dbReference type="InterPro" id="IPR041466">
    <property type="entry name" value="Dynein_AAA5_ext"/>
</dbReference>
<dbReference type="Gene3D" id="1.10.472.130">
    <property type="match status" value="1"/>
</dbReference>
<keyword evidence="12" id="KW-0966">Cell projection</keyword>
<evidence type="ECO:0000256" key="6">
    <source>
        <dbReference type="ARBA" id="ARBA00022840"/>
    </source>
</evidence>
<evidence type="ECO:0000256" key="7">
    <source>
        <dbReference type="ARBA" id="ARBA00023017"/>
    </source>
</evidence>
<dbReference type="InterPro" id="IPR043157">
    <property type="entry name" value="Dynein_AAA1S"/>
</dbReference>
<feature type="domain" description="Dynein heavy chain AAA 5 extension" evidence="15">
    <location>
        <begin position="262"/>
        <end position="392"/>
    </location>
</feature>
<dbReference type="Gene3D" id="1.20.920.30">
    <property type="match status" value="1"/>
</dbReference>
<evidence type="ECO:0000313" key="18">
    <source>
        <dbReference type="Proteomes" id="UP000275652"/>
    </source>
</evidence>
<gene>
    <name evidence="17" type="ORF">DYB28_010789</name>
</gene>
<dbReference type="FunFam" id="3.40.50.300:FF:000353">
    <property type="entry name" value="Dynein axonemal heavy chain 1"/>
    <property type="match status" value="1"/>
</dbReference>
<dbReference type="GO" id="GO:0005874">
    <property type="term" value="C:microtubule"/>
    <property type="evidence" value="ECO:0007669"/>
    <property type="project" value="UniProtKB-KW"/>
</dbReference>
<evidence type="ECO:0000256" key="1">
    <source>
        <dbReference type="ARBA" id="ARBA00004430"/>
    </source>
</evidence>
<dbReference type="FunFam" id="1.20.920.30:FF:000009">
    <property type="entry name" value="Dynein heavy chain 9"/>
    <property type="match status" value="1"/>
</dbReference>
<comment type="caution">
    <text evidence="17">The sequence shown here is derived from an EMBL/GenBank/DDBJ whole genome shotgun (WGS) entry which is preliminary data.</text>
</comment>
<keyword evidence="4" id="KW-0493">Microtubule</keyword>
<evidence type="ECO:0000259" key="13">
    <source>
        <dbReference type="Pfam" id="PF12774"/>
    </source>
</evidence>
<evidence type="ECO:0000259" key="14">
    <source>
        <dbReference type="Pfam" id="PF12780"/>
    </source>
</evidence>
<dbReference type="SUPFAM" id="SSF52540">
    <property type="entry name" value="P-loop containing nucleoside triphosphate hydrolases"/>
    <property type="match status" value="3"/>
</dbReference>
<evidence type="ECO:0000256" key="10">
    <source>
        <dbReference type="ARBA" id="ARBA00023175"/>
    </source>
</evidence>
<evidence type="ECO:0000256" key="4">
    <source>
        <dbReference type="ARBA" id="ARBA00022701"/>
    </source>
</evidence>
<dbReference type="InterPro" id="IPR026983">
    <property type="entry name" value="DHC"/>
</dbReference>
<feature type="domain" description="Dynein heavy chain AAA module D4" evidence="14">
    <location>
        <begin position="776"/>
        <end position="951"/>
    </location>
</feature>
<keyword evidence="11" id="KW-0206">Cytoskeleton</keyword>
<keyword evidence="6" id="KW-0067">ATP-binding</keyword>
<dbReference type="Pfam" id="PF12775">
    <property type="entry name" value="AAA_7"/>
    <property type="match status" value="1"/>
</dbReference>
<dbReference type="Proteomes" id="UP000275652">
    <property type="component" value="Unassembled WGS sequence"/>
</dbReference>
<keyword evidence="10" id="KW-0505">Motor protein</keyword>
<organism evidence="17 18">
    <name type="scientific">Aphanomyces astaci</name>
    <name type="common">Crayfish plague agent</name>
    <dbReference type="NCBI Taxonomy" id="112090"/>
    <lineage>
        <taxon>Eukaryota</taxon>
        <taxon>Sar</taxon>
        <taxon>Stramenopiles</taxon>
        <taxon>Oomycota</taxon>
        <taxon>Saprolegniomycetes</taxon>
        <taxon>Saprolegniales</taxon>
        <taxon>Verrucalvaceae</taxon>
        <taxon>Aphanomyces</taxon>
    </lineage>
</organism>
<keyword evidence="8" id="KW-0175">Coiled coil</keyword>
<dbReference type="Pfam" id="PF12780">
    <property type="entry name" value="AAA_8"/>
    <property type="match status" value="1"/>
</dbReference>
<dbReference type="InterPro" id="IPR024317">
    <property type="entry name" value="Dynein_heavy_chain_D4_dom"/>
</dbReference>
<dbReference type="FunFam" id="3.40.50.300:FF:002141">
    <property type="entry name" value="Dynein heavy chain"/>
    <property type="match status" value="1"/>
</dbReference>
<dbReference type="PANTHER" id="PTHR46961:SF5">
    <property type="entry name" value="DYNEIN AXONEMAL HEAVY CHAIN 1"/>
    <property type="match status" value="1"/>
</dbReference>
<dbReference type="Pfam" id="PF17857">
    <property type="entry name" value="AAA_lid_1"/>
    <property type="match status" value="1"/>
</dbReference>
<keyword evidence="9" id="KW-0969">Cilium</keyword>
<keyword evidence="5" id="KW-0547">Nucleotide-binding</keyword>
<feature type="non-terminal residue" evidence="17">
    <location>
        <position position="1"/>
    </location>
</feature>
<dbReference type="AlphaFoldDB" id="A0A9X8DVU7"/>
<evidence type="ECO:0000256" key="8">
    <source>
        <dbReference type="ARBA" id="ARBA00023054"/>
    </source>
</evidence>
<accession>A0A9X8DVU7</accession>
<dbReference type="GO" id="GO:0051959">
    <property type="term" value="F:dynein light intermediate chain binding"/>
    <property type="evidence" value="ECO:0007669"/>
    <property type="project" value="InterPro"/>
</dbReference>
<reference evidence="17 18" key="1">
    <citation type="journal article" date="2018" name="J. Invertebr. Pathol.">
        <title>New genotyping method for the causative agent of crayfish plague (Aphanomyces astaci) based on whole genome data.</title>
        <authorList>
            <person name="Minardi D."/>
            <person name="Studholme D.J."/>
            <person name="van der Giezen M."/>
            <person name="Pretto T."/>
            <person name="Oidtmann B."/>
        </authorList>
    </citation>
    <scope>NUCLEOTIDE SEQUENCE [LARGE SCALE GENOMIC DNA]</scope>
    <source>
        <strain evidence="17 18">KB13</strain>
    </source>
</reference>
<dbReference type="Gene3D" id="1.10.8.710">
    <property type="match status" value="1"/>
</dbReference>
<name>A0A9X8DVU7_APHAT</name>
<evidence type="ECO:0000313" key="17">
    <source>
        <dbReference type="EMBL" id="RLO04474.1"/>
    </source>
</evidence>
<dbReference type="Pfam" id="PF17852">
    <property type="entry name" value="Dynein_AAA_lid"/>
    <property type="match status" value="1"/>
</dbReference>
<dbReference type="Pfam" id="PF12774">
    <property type="entry name" value="AAA_6"/>
    <property type="match status" value="1"/>
</dbReference>
<dbReference type="PANTHER" id="PTHR46961">
    <property type="entry name" value="DYNEIN HEAVY CHAIN 1, AXONEMAL-LIKE PROTEIN"/>
    <property type="match status" value="1"/>
</dbReference>
<evidence type="ECO:0000259" key="15">
    <source>
        <dbReference type="Pfam" id="PF17852"/>
    </source>
</evidence>
<dbReference type="Gene3D" id="3.40.50.300">
    <property type="entry name" value="P-loop containing nucleotide triphosphate hydrolases"/>
    <property type="match status" value="2"/>
</dbReference>
<dbReference type="InterPro" id="IPR035699">
    <property type="entry name" value="AAA_6"/>
</dbReference>
<evidence type="ECO:0000256" key="11">
    <source>
        <dbReference type="ARBA" id="ARBA00023212"/>
    </source>
</evidence>
<evidence type="ECO:0000256" key="9">
    <source>
        <dbReference type="ARBA" id="ARBA00023069"/>
    </source>
</evidence>
<evidence type="ECO:0000259" key="16">
    <source>
        <dbReference type="Pfam" id="PF17857"/>
    </source>
</evidence>
<evidence type="ECO:0000256" key="3">
    <source>
        <dbReference type="ARBA" id="ARBA00022490"/>
    </source>
</evidence>
<sequence>MDEEVLLLRALQDVNLPKFLSFDIPLFNGIISDLFPGKSRPQLNLGALNRVSKLVIQRQKLQPHPFFMLKVVQLYETLCVRHGLMVVGATGGGSSNVRVLCDTLSELKKLGEQGFAYEEVILYQLNPKSITMGQLYGEFDASTHEWQDGILSTLYRAAASSANADRKWVIFDGPVDAIWIENMNTVLDDNKKLCLSSGEIIQMSQEMTMMFEVEDLSVASPATVSRTGMVYMEPASLGFDPLITSWLENLPHDFSNDTRKQLQYLFDAFLRPSLAFVTAHVKEWLPQIPNNLCQSLMRLLDSFISVLRGSEDKKEVRAEHVSFFSKHMAELFVFCLVWSVGATGNDAGRVKFDAYLRQEMLAHPSIHLPMPSEGLVYDYALDRPSESWKLWLDTIPKYIVPSDASFSELVVPTSDSVRSTFLMQLALTQGVHMLIVGPTGTGKTINVNQFLERVDSDKFVPLKLTFSAQTSANQTQDFLDSKMEKRRKGVYGPTAGKKFIVHIDDLNMPKQEEYFAQPPIEILRQWFDQAGWYDRKLLVFRNIVDVVMVASMGPPGGGRNPITPRFIRHFNIIGYTEMSDDNKKQVFATIVASYLAKFSDELKPPEIGLSIVKSSIYIYNTIIQELLPTPAKAHYTFNLRDLAKVFQGLLMGDAKRIIKLDQLLRLWVHENMRVFEDRFTTPSDHQWFHGQLQMQLALHFGPKFGLPDVQHDHDAMYDTKQKIWAIVVPSSNLLFGDYMVPGADPKIYEEITDMDKLVAQVEEYLNDYNAESSAPMNLVMFMNAIEHVSRIARIIRQPQGNALLLGVGGSGRQSLTRLAAYMAEYGCSQIEISKGYSVVDWRDDLKKCLMKAGVDEKPTVFLFSDVQIVHEIMLEDINNILNTGDVPNLYAPEDIDAITNHCRNLCVKKRIPATKLNIFACYVGLVRQNLHLVLCMSPLGSTFRDRIRMFP</sequence>
<evidence type="ECO:0000256" key="5">
    <source>
        <dbReference type="ARBA" id="ARBA00022741"/>
    </source>
</evidence>
<dbReference type="GO" id="GO:0045505">
    <property type="term" value="F:dynein intermediate chain binding"/>
    <property type="evidence" value="ECO:0007669"/>
    <property type="project" value="InterPro"/>
</dbReference>
<keyword evidence="7" id="KW-0243">Dynein</keyword>
<evidence type="ECO:0000256" key="2">
    <source>
        <dbReference type="ARBA" id="ARBA00008887"/>
    </source>
</evidence>
<dbReference type="GO" id="GO:0030286">
    <property type="term" value="C:dynein complex"/>
    <property type="evidence" value="ECO:0007669"/>
    <property type="project" value="UniProtKB-KW"/>
</dbReference>
<protein>
    <recommendedName>
        <fullName evidence="19">AAA+ ATPase domain-containing protein</fullName>
    </recommendedName>
</protein>
<dbReference type="InterPro" id="IPR041589">
    <property type="entry name" value="DNAH3_AAA_lid_1"/>
</dbReference>
<dbReference type="GO" id="GO:0005930">
    <property type="term" value="C:axoneme"/>
    <property type="evidence" value="ECO:0007669"/>
    <property type="project" value="UniProtKB-SubCell"/>
</dbReference>